<dbReference type="InterPro" id="IPR039447">
    <property type="entry name" value="UreH-like_TM_dom"/>
</dbReference>
<dbReference type="PANTHER" id="PTHR33876:SF4">
    <property type="entry name" value="CHLOROPLAST PROTEIN FOR GROWTH AND FERTILITY 2"/>
    <property type="match status" value="1"/>
</dbReference>
<dbReference type="RefSeq" id="WP_027955691.1">
    <property type="nucleotide sequence ID" value="NZ_JAEKJY010000003.1"/>
</dbReference>
<evidence type="ECO:0000259" key="2">
    <source>
        <dbReference type="Pfam" id="PF13386"/>
    </source>
</evidence>
<keyword evidence="1" id="KW-1133">Transmembrane helix</keyword>
<sequence>MEDMSLLAVLGLGLALGIKHALEPDHVIAVSTSAAKSRKVIQSAMTGIYWGIGHTLTMFIFGMAVILMQEQIPETWAQSLEALVGVMLIIVGATTFLSYKKSSLKQEGRSYKTSVFMGIVHGLAGSAALVLLTLSSVESAAEGAAFIFIFGAGTIIGMLLFTTVIGLPFVLTTKKWTMNKGLTQAAGVISAVYGVYYLSSIYLG</sequence>
<organism evidence="3 4">
    <name type="scientific">Halobacillus kuroshimensis</name>
    <dbReference type="NCBI Taxonomy" id="302481"/>
    <lineage>
        <taxon>Bacteria</taxon>
        <taxon>Bacillati</taxon>
        <taxon>Bacillota</taxon>
        <taxon>Bacilli</taxon>
        <taxon>Bacillales</taxon>
        <taxon>Bacillaceae</taxon>
        <taxon>Halobacillus</taxon>
    </lineage>
</organism>
<gene>
    <name evidence="3" type="ORF">JF544_10690</name>
</gene>
<name>A0ABS3DWH2_9BACI</name>
<keyword evidence="1" id="KW-0812">Transmembrane</keyword>
<evidence type="ECO:0000313" key="3">
    <source>
        <dbReference type="EMBL" id="MBN8235717.1"/>
    </source>
</evidence>
<dbReference type="PANTHER" id="PTHR33876">
    <property type="entry name" value="UNNAMED PRODUCT"/>
    <property type="match status" value="1"/>
</dbReference>
<feature type="transmembrane region" description="Helical" evidence="1">
    <location>
        <begin position="146"/>
        <end position="170"/>
    </location>
</feature>
<dbReference type="InterPro" id="IPR052776">
    <property type="entry name" value="Chloro_ReproSupport/MetalTrans"/>
</dbReference>
<feature type="domain" description="Urease accessory protein UreH-like transmembrane" evidence="2">
    <location>
        <begin position="98"/>
        <end position="196"/>
    </location>
</feature>
<evidence type="ECO:0000256" key="1">
    <source>
        <dbReference type="SAM" id="Phobius"/>
    </source>
</evidence>
<keyword evidence="4" id="KW-1185">Reference proteome</keyword>
<accession>A0ABS3DWH2</accession>
<feature type="transmembrane region" description="Helical" evidence="1">
    <location>
        <begin position="182"/>
        <end position="203"/>
    </location>
</feature>
<comment type="caution">
    <text evidence="3">The sequence shown here is derived from an EMBL/GenBank/DDBJ whole genome shotgun (WGS) entry which is preliminary data.</text>
</comment>
<dbReference type="Proteomes" id="UP000663970">
    <property type="component" value="Unassembled WGS sequence"/>
</dbReference>
<feature type="transmembrane region" description="Helical" evidence="1">
    <location>
        <begin position="48"/>
        <end position="68"/>
    </location>
</feature>
<feature type="transmembrane region" description="Helical" evidence="1">
    <location>
        <begin position="111"/>
        <end position="134"/>
    </location>
</feature>
<feature type="transmembrane region" description="Helical" evidence="1">
    <location>
        <begin position="80"/>
        <end position="99"/>
    </location>
</feature>
<protein>
    <submittedName>
        <fullName evidence="3">Sulfite exporter TauE/SafE family protein</fullName>
    </submittedName>
</protein>
<proteinExistence type="predicted"/>
<reference evidence="3 4" key="1">
    <citation type="submission" date="2020-12" db="EMBL/GenBank/DDBJ databases">
        <title>Oil enriched cultivation method for isolating marine PHA-producing bacteria.</title>
        <authorList>
            <person name="Zheng W."/>
            <person name="Yu S."/>
            <person name="Huang Y."/>
        </authorList>
    </citation>
    <scope>NUCLEOTIDE SEQUENCE [LARGE SCALE GENOMIC DNA]</scope>
    <source>
        <strain evidence="3 4">SY-2-6</strain>
    </source>
</reference>
<evidence type="ECO:0000313" key="4">
    <source>
        <dbReference type="Proteomes" id="UP000663970"/>
    </source>
</evidence>
<keyword evidence="1" id="KW-0472">Membrane</keyword>
<dbReference type="Pfam" id="PF13386">
    <property type="entry name" value="DsbD_2"/>
    <property type="match status" value="1"/>
</dbReference>
<dbReference type="EMBL" id="JAEKJY010000003">
    <property type="protein sequence ID" value="MBN8235717.1"/>
    <property type="molecule type" value="Genomic_DNA"/>
</dbReference>